<organism evidence="5 6">
    <name type="scientific">Castanea mollissima</name>
    <name type="common">Chinese chestnut</name>
    <dbReference type="NCBI Taxonomy" id="60419"/>
    <lineage>
        <taxon>Eukaryota</taxon>
        <taxon>Viridiplantae</taxon>
        <taxon>Streptophyta</taxon>
        <taxon>Embryophyta</taxon>
        <taxon>Tracheophyta</taxon>
        <taxon>Spermatophyta</taxon>
        <taxon>Magnoliopsida</taxon>
        <taxon>eudicotyledons</taxon>
        <taxon>Gunneridae</taxon>
        <taxon>Pentapetalae</taxon>
        <taxon>rosids</taxon>
        <taxon>fabids</taxon>
        <taxon>Fagales</taxon>
        <taxon>Fagaceae</taxon>
        <taxon>Castanea</taxon>
    </lineage>
</organism>
<dbReference type="PANTHER" id="PTHR31580:SF8">
    <property type="entry name" value="FILAMENT-LIKE PROTEIN (DUF869)"/>
    <property type="match status" value="1"/>
</dbReference>
<sequence length="1114" mass="124694">MTLTASLSPPPHQNQHTHTVTLTLTLTLLHRFVPISRLWCQTCQATEIMDHKSWLWRKRSSEKTIVAAEKVAKPLRKTEVETRTLPTENEAGPERSAKNLNDKLASVLLDHPAKDEVKRAQEADTGCEKVKAECLKQELDEALRQGAAANEQLTRSEAALKECVQKLKSVQEEQDQKIHDAITKTSIEYEKAQKKLEEQLEETSKQLTNLAFENGQLSKALLAKEKIIDDQQKHKSQADAEFNVLMARVDSVEKENAYLKYEFHVLEKELEIRNEEMEYNRRSADAAHKQHLECVKKSAKLEAECQRLRLLMRKRLPGPAALANMKSEVDMLGRDHANMRRRNQNPTRDLVVRNATETASEIPNKNMSFMIEKLRNMEEENKALKEIVTKKNTELHSSRFMYVRTASRLSQAEAQLIELSKGQKSLELTRCTPKSNEHSLLSGSDIGSDDGISSSGSWANALISELEHFRTAKLKSTPEHQAIEVSDMSLMDDFVEMEKLAIVSMNTPRKESHPNFTGTDLIPVSGHSDFSNKMQSKNVATEKTFDWLQIVLNAMLEQKRISKRSLNELFEDIKIALGYINRPTSSAADSAAISNPGESNPLHISGYITWKSLNASPLADSLTRALAIDTSVEEKGNQNNLSNLSESIGEIIKLIEGINPTPFVSNNTPDHGSKRDQDSKPFHSPTSSDYFVRVFQWKRSELSAVLRQFVCTCTDLLNGKADLGKFATELLFALEWIINNHVTPKGTSSARNKIKKHFGWMDSQTENEPGVHTSEEQSSCLPLVASSPEQDVLLQMEEVQCKLQEENSRLKDELKTMETSKKDMEALLQSATDKSEALTIQLQEAKQSIGNLQAELETLKESRGMIEDQIENQKSINEELDTQLSVAKAKLNEVFQKFSSLEVELDDKNNCCEELEATCLELQLQLESVAKETPQHSMNQEGKQSQNGWEMTTASIKLAECQETILHLGKQLKALASPREAVLFDKVFCNTSAAAPTTDNKNMNKRSSLRDRMLAEDGTKAEILKSSKSKEAISTADTQKELHNSNSNSALCALNGLVRTPEAYLSSKHKGVNDAVGALAVVASKKQGGFGLLRKLLLRRKKGGSKKSRALVKA</sequence>
<evidence type="ECO:0000256" key="4">
    <source>
        <dbReference type="SAM" id="MobiDB-lite"/>
    </source>
</evidence>
<dbReference type="Gene3D" id="1.10.287.1490">
    <property type="match status" value="1"/>
</dbReference>
<feature type="compositionally biased region" description="Basic and acidic residues" evidence="4">
    <location>
        <begin position="671"/>
        <end position="681"/>
    </location>
</feature>
<feature type="coiled-coil region" evidence="3">
    <location>
        <begin position="796"/>
        <end position="932"/>
    </location>
</feature>
<dbReference type="Pfam" id="PF05911">
    <property type="entry name" value="FPP"/>
    <property type="match status" value="1"/>
</dbReference>
<protein>
    <recommendedName>
        <fullName evidence="7">Filament-like plant protein 7</fullName>
    </recommendedName>
</protein>
<proteinExistence type="inferred from homology"/>
<name>A0A8J4R477_9ROSI</name>
<evidence type="ECO:0000313" key="6">
    <source>
        <dbReference type="Proteomes" id="UP000737018"/>
    </source>
</evidence>
<feature type="coiled-coil region" evidence="3">
    <location>
        <begin position="367"/>
        <end position="394"/>
    </location>
</feature>
<evidence type="ECO:0000313" key="5">
    <source>
        <dbReference type="EMBL" id="KAF3963633.1"/>
    </source>
</evidence>
<keyword evidence="2 3" id="KW-0175">Coiled coil</keyword>
<comment type="caution">
    <text evidence="5">The sequence shown here is derived from an EMBL/GenBank/DDBJ whole genome shotgun (WGS) entry which is preliminary data.</text>
</comment>
<dbReference type="EMBL" id="JRKL02001507">
    <property type="protein sequence ID" value="KAF3963633.1"/>
    <property type="molecule type" value="Genomic_DNA"/>
</dbReference>
<dbReference type="InterPro" id="IPR008587">
    <property type="entry name" value="FPP_plant"/>
</dbReference>
<evidence type="ECO:0000256" key="2">
    <source>
        <dbReference type="ARBA" id="ARBA00023054"/>
    </source>
</evidence>
<feature type="coiled-coil region" evidence="3">
    <location>
        <begin position="132"/>
        <end position="213"/>
    </location>
</feature>
<dbReference type="OrthoDB" id="1917992at2759"/>
<keyword evidence="6" id="KW-1185">Reference proteome</keyword>
<evidence type="ECO:0008006" key="7">
    <source>
        <dbReference type="Google" id="ProtNLM"/>
    </source>
</evidence>
<accession>A0A8J4R477</accession>
<reference evidence="5" key="1">
    <citation type="submission" date="2020-03" db="EMBL/GenBank/DDBJ databases">
        <title>Castanea mollissima Vanexum genome sequencing.</title>
        <authorList>
            <person name="Staton M."/>
        </authorList>
    </citation>
    <scope>NUCLEOTIDE SEQUENCE</scope>
    <source>
        <tissue evidence="5">Leaf</tissue>
    </source>
</reference>
<feature type="region of interest" description="Disordered" evidence="4">
    <location>
        <begin position="662"/>
        <end position="683"/>
    </location>
</feature>
<evidence type="ECO:0000256" key="3">
    <source>
        <dbReference type="SAM" id="Coils"/>
    </source>
</evidence>
<dbReference type="AlphaFoldDB" id="A0A8J4R477"/>
<gene>
    <name evidence="5" type="ORF">CMV_011998</name>
</gene>
<evidence type="ECO:0000256" key="1">
    <source>
        <dbReference type="ARBA" id="ARBA00005921"/>
    </source>
</evidence>
<comment type="similarity">
    <text evidence="1">Belongs to the FPP family.</text>
</comment>
<dbReference type="PANTHER" id="PTHR31580">
    <property type="entry name" value="FILAMENT-LIKE PLANT PROTEIN 4"/>
    <property type="match status" value="1"/>
</dbReference>
<dbReference type="Proteomes" id="UP000737018">
    <property type="component" value="Unassembled WGS sequence"/>
</dbReference>